<dbReference type="InterPro" id="IPR011990">
    <property type="entry name" value="TPR-like_helical_dom_sf"/>
</dbReference>
<dbReference type="Gene3D" id="3.30.450.40">
    <property type="match status" value="1"/>
</dbReference>
<dbReference type="SUPFAM" id="SSF47384">
    <property type="entry name" value="Homodimeric domain of signal transducing histidine kinase"/>
    <property type="match status" value="1"/>
</dbReference>
<evidence type="ECO:0000256" key="5">
    <source>
        <dbReference type="SAM" id="MobiDB-lite"/>
    </source>
</evidence>
<dbReference type="SUPFAM" id="SSF55781">
    <property type="entry name" value="GAF domain-like"/>
    <property type="match status" value="1"/>
</dbReference>
<feature type="domain" description="Histidine kinase" evidence="6">
    <location>
        <begin position="761"/>
        <end position="993"/>
    </location>
</feature>
<dbReference type="Pfam" id="PF13185">
    <property type="entry name" value="GAF_2"/>
    <property type="match status" value="1"/>
</dbReference>
<sequence>MADSVTDKHEGVAPAGKLPALPYGDEFSGELPPTEECPTLPGSSLVGPLDLYGLAEQVLSAEHHLVNAQDPVQRLLLLTTLAWYNRQRDTRQALDMASEAMDLLPYATGANERELRRLTARLLLIKAEAKALFAELDQAEALLESARATFRQIGDQLGEGDAAMTEALLALDRGQTRRRIQAHRNAGSLYQRAGDPTRHQIAQAWMARDALFSDAAAAEAQWAPILPEGPLLEHPGLDAVAAYFHGGLCFSHGDFMKALRHYQRGCDQAVLAGQMRLAVLLASNVGAAHANLNDYVSEFLWRERAHGMARATGWPAAVGQCLRGMGDTLRRLQQTGRARHLLLESLEWLAPFGRSRNHAIACQYLGDLELDVGDPAAGLRWFDDLLDSARDLEQTDLQAEAQCGRARALTLLGRCDDAVAAAEQALALVRSRRDRWREIDVLRAQAGIHQRFPDLPPPADLVTGETAAIHFLHRALNLADSIQGYTASADLLSSLASAYEASGDMGEALQWERKAGQARGIIHSREVSDRLLAMQAGFETERLKAEGEYHRQLAAAEAARAAALHEATQTLEQLGRIGQQITATLDSEAVFHALHRHAGTMMELDAFSIYVVDETGTYMDLRYGLEGGRPLPALRRLVSDPVSLVARCARERQELLVLRGQHEQSSPSHIPGTRFMRTLLLAPLVVGARLWGVMTVQSASENAYGEREKLVFRTLCAYGAIALSNAAAYAKVDSTLSELRATQGRLVQQEKHASLGQLVAGVAHEINTPLGVAFTLATHLQSERDEIARAFGVNQLKRVALEQFLEKLDEGLRILTGNLGRAADLIRSFKQVSADRSSEALRTVDLVAYVGDVLKSLEPMIRQKRIMVSIDGVPGLTISTLPGLLAQVVANLIQNAIVHGLAGVDKPEILISIDRASTDRVAIAITDNGVGMPPEVQAKAFDPFFTTKRDSGGTGLGLHIVHNLVTGPLQGAIDLASVQGHGTRFLITLPVEVQAG</sequence>
<keyword evidence="3" id="KW-0597">Phosphoprotein</keyword>
<dbReference type="SMART" id="SM00065">
    <property type="entry name" value="GAF"/>
    <property type="match status" value="1"/>
</dbReference>
<dbReference type="PANTHER" id="PTHR43065:SF47">
    <property type="match status" value="1"/>
</dbReference>
<dbReference type="GO" id="GO:0000155">
    <property type="term" value="F:phosphorelay sensor kinase activity"/>
    <property type="evidence" value="ECO:0007669"/>
    <property type="project" value="InterPro"/>
</dbReference>
<comment type="catalytic activity">
    <reaction evidence="1">
        <text>ATP + protein L-histidine = ADP + protein N-phospho-L-histidine.</text>
        <dbReference type="EC" id="2.7.13.3"/>
    </reaction>
</comment>
<dbReference type="Gene3D" id="3.30.565.10">
    <property type="entry name" value="Histidine kinase-like ATPase, C-terminal domain"/>
    <property type="match status" value="1"/>
</dbReference>
<comment type="caution">
    <text evidence="7">The sequence shown here is derived from an EMBL/GenBank/DDBJ whole genome shotgun (WGS) entry which is preliminary data.</text>
</comment>
<dbReference type="Proteomes" id="UP000216998">
    <property type="component" value="Unassembled WGS sequence"/>
</dbReference>
<gene>
    <name evidence="7" type="ORF">CHU95_09050</name>
</gene>
<dbReference type="SUPFAM" id="SSF55874">
    <property type="entry name" value="ATPase domain of HSP90 chaperone/DNA topoisomerase II/histidine kinase"/>
    <property type="match status" value="1"/>
</dbReference>
<feature type="coiled-coil region" evidence="4">
    <location>
        <begin position="129"/>
        <end position="156"/>
    </location>
</feature>
<dbReference type="CDD" id="cd00082">
    <property type="entry name" value="HisKA"/>
    <property type="match status" value="1"/>
</dbReference>
<dbReference type="PRINTS" id="PR00344">
    <property type="entry name" value="BCTRLSENSOR"/>
</dbReference>
<dbReference type="InterPro" id="IPR003661">
    <property type="entry name" value="HisK_dim/P_dom"/>
</dbReference>
<dbReference type="InterPro" id="IPR036097">
    <property type="entry name" value="HisK_dim/P_sf"/>
</dbReference>
<evidence type="ECO:0000256" key="4">
    <source>
        <dbReference type="SAM" id="Coils"/>
    </source>
</evidence>
<evidence type="ECO:0000256" key="1">
    <source>
        <dbReference type="ARBA" id="ARBA00000085"/>
    </source>
</evidence>
<evidence type="ECO:0000256" key="2">
    <source>
        <dbReference type="ARBA" id="ARBA00012438"/>
    </source>
</evidence>
<feature type="compositionally biased region" description="Low complexity" evidence="5">
    <location>
        <begin position="30"/>
        <end position="41"/>
    </location>
</feature>
<dbReference type="SUPFAM" id="SSF48452">
    <property type="entry name" value="TPR-like"/>
    <property type="match status" value="1"/>
</dbReference>
<dbReference type="PROSITE" id="PS50109">
    <property type="entry name" value="HIS_KIN"/>
    <property type="match status" value="1"/>
</dbReference>
<dbReference type="InterPro" id="IPR029016">
    <property type="entry name" value="GAF-like_dom_sf"/>
</dbReference>
<proteinExistence type="predicted"/>
<evidence type="ECO:0000313" key="7">
    <source>
        <dbReference type="EMBL" id="OYQ35345.1"/>
    </source>
</evidence>
<keyword evidence="8" id="KW-1185">Reference proteome</keyword>
<feature type="compositionally biased region" description="Basic and acidic residues" evidence="5">
    <location>
        <begin position="1"/>
        <end position="11"/>
    </location>
</feature>
<evidence type="ECO:0000313" key="8">
    <source>
        <dbReference type="Proteomes" id="UP000216998"/>
    </source>
</evidence>
<protein>
    <recommendedName>
        <fullName evidence="2">histidine kinase</fullName>
        <ecNumber evidence="2">2.7.13.3</ecNumber>
    </recommendedName>
</protein>
<dbReference type="InterPro" id="IPR004358">
    <property type="entry name" value="Sig_transdc_His_kin-like_C"/>
</dbReference>
<feature type="region of interest" description="Disordered" evidence="5">
    <location>
        <begin position="1"/>
        <end position="42"/>
    </location>
</feature>
<dbReference type="InterPro" id="IPR003018">
    <property type="entry name" value="GAF"/>
</dbReference>
<dbReference type="Gene3D" id="1.25.40.10">
    <property type="entry name" value="Tetratricopeptide repeat domain"/>
    <property type="match status" value="1"/>
</dbReference>
<dbReference type="InterPro" id="IPR036890">
    <property type="entry name" value="HATPase_C_sf"/>
</dbReference>
<dbReference type="SMART" id="SM00387">
    <property type="entry name" value="HATPase_c"/>
    <property type="match status" value="1"/>
</dbReference>
<dbReference type="Pfam" id="PF02518">
    <property type="entry name" value="HATPase_c"/>
    <property type="match status" value="1"/>
</dbReference>
<evidence type="ECO:0000256" key="3">
    <source>
        <dbReference type="ARBA" id="ARBA00022553"/>
    </source>
</evidence>
<dbReference type="CDD" id="cd00075">
    <property type="entry name" value="HATPase"/>
    <property type="match status" value="1"/>
</dbReference>
<name>A0A255Z376_9PROT</name>
<dbReference type="EMBL" id="NOXU01000026">
    <property type="protein sequence ID" value="OYQ35345.1"/>
    <property type="molecule type" value="Genomic_DNA"/>
</dbReference>
<evidence type="ECO:0000259" key="6">
    <source>
        <dbReference type="PROSITE" id="PS50109"/>
    </source>
</evidence>
<accession>A0A255Z376</accession>
<dbReference type="InterPro" id="IPR003594">
    <property type="entry name" value="HATPase_dom"/>
</dbReference>
<dbReference type="AlphaFoldDB" id="A0A255Z376"/>
<organism evidence="7 8">
    <name type="scientific">Niveispirillum lacus</name>
    <dbReference type="NCBI Taxonomy" id="1981099"/>
    <lineage>
        <taxon>Bacteria</taxon>
        <taxon>Pseudomonadati</taxon>
        <taxon>Pseudomonadota</taxon>
        <taxon>Alphaproteobacteria</taxon>
        <taxon>Rhodospirillales</taxon>
        <taxon>Azospirillaceae</taxon>
        <taxon>Niveispirillum</taxon>
    </lineage>
</organism>
<dbReference type="RefSeq" id="WP_094455853.1">
    <property type="nucleotide sequence ID" value="NZ_NOXU01000026.1"/>
</dbReference>
<keyword evidence="4" id="KW-0175">Coiled coil</keyword>
<dbReference type="InterPro" id="IPR005467">
    <property type="entry name" value="His_kinase_dom"/>
</dbReference>
<dbReference type="Gene3D" id="1.10.287.130">
    <property type="match status" value="1"/>
</dbReference>
<dbReference type="PANTHER" id="PTHR43065">
    <property type="entry name" value="SENSOR HISTIDINE KINASE"/>
    <property type="match status" value="1"/>
</dbReference>
<reference evidence="7 8" key="1">
    <citation type="submission" date="2017-07" db="EMBL/GenBank/DDBJ databases">
        <title>Niveispirillum cyanobacteriorum sp. nov., isolated from cyanobacterial aggregates in a eutrophic lake.</title>
        <authorList>
            <person name="Cai H."/>
        </authorList>
    </citation>
    <scope>NUCLEOTIDE SEQUENCE [LARGE SCALE GENOMIC DNA]</scope>
    <source>
        <strain evidence="8">TH1-14</strain>
    </source>
</reference>
<dbReference type="EC" id="2.7.13.3" evidence="2"/>
<dbReference type="OrthoDB" id="226486at2"/>